<dbReference type="GO" id="GO:0000914">
    <property type="term" value="P:phragmoplast assembly"/>
    <property type="evidence" value="ECO:0007669"/>
    <property type="project" value="InterPro"/>
</dbReference>
<evidence type="ECO:0000313" key="11">
    <source>
        <dbReference type="Proteomes" id="UP000006727"/>
    </source>
</evidence>
<evidence type="ECO:0000256" key="3">
    <source>
        <dbReference type="ARBA" id="ARBA00022777"/>
    </source>
</evidence>
<dbReference type="OrthoDB" id="24822at2759"/>
<dbReference type="InterPro" id="IPR011009">
    <property type="entry name" value="Kinase-like_dom_sf"/>
</dbReference>
<dbReference type="InterPro" id="IPR008271">
    <property type="entry name" value="Ser/Thr_kinase_AS"/>
</dbReference>
<comment type="function">
    <text evidence="5">CIPK serine-threonine protein kinases interact with CBL proteins. Binding of a CBL protein to the regulatory NAF domain of CIPK protein lead to the activation of the kinase in a calcium-dependent manner.</text>
</comment>
<organism evidence="9">
    <name type="scientific">Physcomitrium patens</name>
    <name type="common">Spreading-leaved earth moss</name>
    <name type="synonym">Physcomitrella patens</name>
    <dbReference type="NCBI Taxonomy" id="3218"/>
    <lineage>
        <taxon>Eukaryota</taxon>
        <taxon>Viridiplantae</taxon>
        <taxon>Streptophyta</taxon>
        <taxon>Embryophyta</taxon>
        <taxon>Bryophyta</taxon>
        <taxon>Bryophytina</taxon>
        <taxon>Bryopsida</taxon>
        <taxon>Funariidae</taxon>
        <taxon>Funariales</taxon>
        <taxon>Funariaceae</taxon>
        <taxon>Physcomitrium</taxon>
    </lineage>
</organism>
<keyword evidence="3" id="KW-0418">Kinase</keyword>
<dbReference type="Proteomes" id="UP000006727">
    <property type="component" value="Chromosome 14"/>
</dbReference>
<dbReference type="Gene3D" id="1.25.10.10">
    <property type="entry name" value="Leucine-rich Repeat Variant"/>
    <property type="match status" value="1"/>
</dbReference>
<accession>A0A2K1JG92</accession>
<dbReference type="GO" id="GO:0010245">
    <property type="term" value="P:radial microtubular system formation"/>
    <property type="evidence" value="ECO:0000318"/>
    <property type="project" value="GO_Central"/>
</dbReference>
<evidence type="ECO:0000313" key="9">
    <source>
        <dbReference type="EMBL" id="PNR40570.1"/>
    </source>
</evidence>
<keyword evidence="2 6" id="KW-0547">Nucleotide-binding</keyword>
<dbReference type="Pfam" id="PF23606">
    <property type="entry name" value="HEAT_ULK4"/>
    <property type="match status" value="1"/>
</dbReference>
<name>A0A2K1JG92_PHYPA</name>
<dbReference type="GeneID" id="112291365"/>
<dbReference type="Gene3D" id="1.10.510.10">
    <property type="entry name" value="Transferase(Phosphotransferase) domain 1"/>
    <property type="match status" value="1"/>
</dbReference>
<feature type="compositionally biased region" description="Polar residues" evidence="7">
    <location>
        <begin position="490"/>
        <end position="499"/>
    </location>
</feature>
<evidence type="ECO:0000256" key="6">
    <source>
        <dbReference type="PROSITE-ProRule" id="PRU10141"/>
    </source>
</evidence>
<dbReference type="PROSITE" id="PS50011">
    <property type="entry name" value="PROTEIN_KINASE_DOM"/>
    <property type="match status" value="1"/>
</dbReference>
<evidence type="ECO:0000259" key="8">
    <source>
        <dbReference type="PROSITE" id="PS50011"/>
    </source>
</evidence>
<dbReference type="PROSITE" id="PS00108">
    <property type="entry name" value="PROTEIN_KINASE_ST"/>
    <property type="match status" value="1"/>
</dbReference>
<dbReference type="SMART" id="SM00220">
    <property type="entry name" value="S_TKc"/>
    <property type="match status" value="1"/>
</dbReference>
<keyword evidence="1" id="KW-0808">Transferase</keyword>
<dbReference type="GO" id="GO:0005524">
    <property type="term" value="F:ATP binding"/>
    <property type="evidence" value="ECO:0007669"/>
    <property type="project" value="UniProtKB-UniRule"/>
</dbReference>
<feature type="compositionally biased region" description="Acidic residues" evidence="7">
    <location>
        <begin position="430"/>
        <end position="441"/>
    </location>
</feature>
<dbReference type="Gramene" id="Pp3c14_3850V3.2">
    <property type="protein sequence ID" value="Pp3c14_3850V3.2"/>
    <property type="gene ID" value="Pp3c14_3850"/>
</dbReference>
<dbReference type="PROSITE" id="PS00107">
    <property type="entry name" value="PROTEIN_KINASE_ATP"/>
    <property type="match status" value="1"/>
</dbReference>
<dbReference type="SUPFAM" id="SSF48371">
    <property type="entry name" value="ARM repeat"/>
    <property type="match status" value="2"/>
</dbReference>
<dbReference type="InterPro" id="IPR000719">
    <property type="entry name" value="Prot_kinase_dom"/>
</dbReference>
<dbReference type="PANTHER" id="PTHR46562">
    <property type="entry name" value="SERINE/THREONINE-KINASE ULK4-LIKE PROTEIN-RELATED"/>
    <property type="match status" value="1"/>
</dbReference>
<feature type="region of interest" description="Disordered" evidence="7">
    <location>
        <begin position="521"/>
        <end position="553"/>
    </location>
</feature>
<dbReference type="RefSeq" id="XP_024394414.1">
    <property type="nucleotide sequence ID" value="XM_024538646.2"/>
</dbReference>
<dbReference type="Pfam" id="PF00069">
    <property type="entry name" value="Pkinase"/>
    <property type="match status" value="1"/>
</dbReference>
<dbReference type="Gramene" id="Pp3c14_3850V3.1">
    <property type="protein sequence ID" value="Pp3c14_3850V3.1"/>
    <property type="gene ID" value="Pp3c14_3850"/>
</dbReference>
<dbReference type="InterPro" id="IPR016024">
    <property type="entry name" value="ARM-type_fold"/>
</dbReference>
<dbReference type="SUPFAM" id="SSF56112">
    <property type="entry name" value="Protein kinase-like (PK-like)"/>
    <property type="match status" value="1"/>
</dbReference>
<feature type="compositionally biased region" description="Basic and acidic residues" evidence="7">
    <location>
        <begin position="313"/>
        <end position="333"/>
    </location>
</feature>
<reference evidence="9 11" key="2">
    <citation type="journal article" date="2018" name="Plant J.">
        <title>The Physcomitrella patens chromosome-scale assembly reveals moss genome structure and evolution.</title>
        <authorList>
            <person name="Lang D."/>
            <person name="Ullrich K.K."/>
            <person name="Murat F."/>
            <person name="Fuchs J."/>
            <person name="Jenkins J."/>
            <person name="Haas F.B."/>
            <person name="Piednoel M."/>
            <person name="Gundlach H."/>
            <person name="Van Bel M."/>
            <person name="Meyberg R."/>
            <person name="Vives C."/>
            <person name="Morata J."/>
            <person name="Symeonidi A."/>
            <person name="Hiss M."/>
            <person name="Muchero W."/>
            <person name="Kamisugi Y."/>
            <person name="Saleh O."/>
            <person name="Blanc G."/>
            <person name="Decker E.L."/>
            <person name="van Gessel N."/>
            <person name="Grimwood J."/>
            <person name="Hayes R.D."/>
            <person name="Graham S.W."/>
            <person name="Gunter L.E."/>
            <person name="McDaniel S.F."/>
            <person name="Hoernstein S.N.W."/>
            <person name="Larsson A."/>
            <person name="Li F.W."/>
            <person name="Perroud P.F."/>
            <person name="Phillips J."/>
            <person name="Ranjan P."/>
            <person name="Rokshar D.S."/>
            <person name="Rothfels C.J."/>
            <person name="Schneider L."/>
            <person name="Shu S."/>
            <person name="Stevenson D.W."/>
            <person name="Thummler F."/>
            <person name="Tillich M."/>
            <person name="Villarreal Aguilar J.C."/>
            <person name="Widiez T."/>
            <person name="Wong G.K."/>
            <person name="Wymore A."/>
            <person name="Zhang Y."/>
            <person name="Zimmer A.D."/>
            <person name="Quatrano R.S."/>
            <person name="Mayer K.F.X."/>
            <person name="Goodstein D."/>
            <person name="Casacuberta J.M."/>
            <person name="Vandepoele K."/>
            <person name="Reski R."/>
            <person name="Cuming A.C."/>
            <person name="Tuskan G.A."/>
            <person name="Maumus F."/>
            <person name="Salse J."/>
            <person name="Schmutz J."/>
            <person name="Rensing S.A."/>
        </authorList>
    </citation>
    <scope>NUCLEOTIDE SEQUENCE [LARGE SCALE GENOMIC DNA]</scope>
    <source>
        <strain evidence="10 11">cv. Gransden 2004</strain>
    </source>
</reference>
<dbReference type="InterPro" id="IPR017441">
    <property type="entry name" value="Protein_kinase_ATP_BS"/>
</dbReference>
<dbReference type="CDD" id="cd14010">
    <property type="entry name" value="STKc_ULK4"/>
    <property type="match status" value="1"/>
</dbReference>
<dbReference type="GO" id="GO:0005819">
    <property type="term" value="C:spindle"/>
    <property type="evidence" value="ECO:0000318"/>
    <property type="project" value="GO_Central"/>
</dbReference>
<dbReference type="InterPro" id="IPR011989">
    <property type="entry name" value="ARM-like"/>
</dbReference>
<dbReference type="FunFam" id="1.10.510.10:FF:000571">
    <property type="entry name" value="Maternal embryonic leucine zipper kinase"/>
    <property type="match status" value="1"/>
</dbReference>
<evidence type="ECO:0000256" key="1">
    <source>
        <dbReference type="ARBA" id="ARBA00022679"/>
    </source>
</evidence>
<dbReference type="PANTHER" id="PTHR46562:SF1">
    <property type="entry name" value="SERINE_THREONINE-PROTEIN KINASE ULK4"/>
    <property type="match status" value="1"/>
</dbReference>
<evidence type="ECO:0000256" key="4">
    <source>
        <dbReference type="ARBA" id="ARBA00022840"/>
    </source>
</evidence>
<dbReference type="FunCoup" id="A0A2K1JG92">
    <property type="interactions" value="2405"/>
</dbReference>
<dbReference type="KEGG" id="ppp:112291365"/>
<evidence type="ECO:0000256" key="2">
    <source>
        <dbReference type="ARBA" id="ARBA00022741"/>
    </source>
</evidence>
<dbReference type="InterPro" id="IPR044591">
    <property type="entry name" value="RUK"/>
</dbReference>
<feature type="compositionally biased region" description="Polar residues" evidence="7">
    <location>
        <begin position="279"/>
        <end position="295"/>
    </location>
</feature>
<dbReference type="PaxDb" id="3218-PP1S126_91V6.1"/>
<feature type="region of interest" description="Disordered" evidence="7">
    <location>
        <begin position="279"/>
        <end position="349"/>
    </location>
</feature>
<proteinExistence type="predicted"/>
<feature type="domain" description="Protein kinase" evidence="8">
    <location>
        <begin position="4"/>
        <end position="257"/>
    </location>
</feature>
<evidence type="ECO:0000313" key="10">
    <source>
        <dbReference type="EnsemblPlants" id="Pp3c14_3850V3.1"/>
    </source>
</evidence>
<dbReference type="EnsemblPlants" id="Pp3c14_3850V3.1">
    <property type="protein sequence ID" value="Pp3c14_3850V3.1"/>
    <property type="gene ID" value="Pp3c14_3850"/>
</dbReference>
<evidence type="ECO:0000256" key="5">
    <source>
        <dbReference type="ARBA" id="ARBA00058225"/>
    </source>
</evidence>
<reference evidence="10" key="3">
    <citation type="submission" date="2020-12" db="UniProtKB">
        <authorList>
            <consortium name="EnsemblPlants"/>
        </authorList>
    </citation>
    <scope>IDENTIFICATION</scope>
</reference>
<reference evidence="9 11" key="1">
    <citation type="journal article" date="2008" name="Science">
        <title>The Physcomitrella genome reveals evolutionary insights into the conquest of land by plants.</title>
        <authorList>
            <person name="Rensing S."/>
            <person name="Lang D."/>
            <person name="Zimmer A."/>
            <person name="Terry A."/>
            <person name="Salamov A."/>
            <person name="Shapiro H."/>
            <person name="Nishiyama T."/>
            <person name="Perroud P.-F."/>
            <person name="Lindquist E."/>
            <person name="Kamisugi Y."/>
            <person name="Tanahashi T."/>
            <person name="Sakakibara K."/>
            <person name="Fujita T."/>
            <person name="Oishi K."/>
            <person name="Shin-I T."/>
            <person name="Kuroki Y."/>
            <person name="Toyoda A."/>
            <person name="Suzuki Y."/>
            <person name="Hashimoto A."/>
            <person name="Yamaguchi K."/>
            <person name="Sugano A."/>
            <person name="Kohara Y."/>
            <person name="Fujiyama A."/>
            <person name="Anterola A."/>
            <person name="Aoki S."/>
            <person name="Ashton N."/>
            <person name="Barbazuk W.B."/>
            <person name="Barker E."/>
            <person name="Bennetzen J."/>
            <person name="Bezanilla M."/>
            <person name="Blankenship R."/>
            <person name="Cho S.H."/>
            <person name="Dutcher S."/>
            <person name="Estelle M."/>
            <person name="Fawcett J.A."/>
            <person name="Gundlach H."/>
            <person name="Hanada K."/>
            <person name="Heyl A."/>
            <person name="Hicks K.A."/>
            <person name="Hugh J."/>
            <person name="Lohr M."/>
            <person name="Mayer K."/>
            <person name="Melkozernov A."/>
            <person name="Murata T."/>
            <person name="Nelson D."/>
            <person name="Pils B."/>
            <person name="Prigge M."/>
            <person name="Reiss B."/>
            <person name="Renner T."/>
            <person name="Rombauts S."/>
            <person name="Rushton P."/>
            <person name="Sanderfoot A."/>
            <person name="Schween G."/>
            <person name="Shiu S.-H."/>
            <person name="Stueber K."/>
            <person name="Theodoulou F.L."/>
            <person name="Tu H."/>
            <person name="Van de Peer Y."/>
            <person name="Verrier P.J."/>
            <person name="Waters E."/>
            <person name="Wood A."/>
            <person name="Yang L."/>
            <person name="Cove D."/>
            <person name="Cuming A."/>
            <person name="Hasebe M."/>
            <person name="Lucas S."/>
            <person name="Mishler D.B."/>
            <person name="Reski R."/>
            <person name="Grigoriev I."/>
            <person name="Quatrano R.S."/>
            <person name="Boore J.L."/>
        </authorList>
    </citation>
    <scope>NUCLEOTIDE SEQUENCE [LARGE SCALE GENOMIC DNA]</scope>
    <source>
        <strain evidence="10 11">cv. Gransden 2004</strain>
    </source>
</reference>
<keyword evidence="11" id="KW-1185">Reference proteome</keyword>
<feature type="binding site" evidence="6">
    <location>
        <position position="33"/>
    </location>
    <ligand>
        <name>ATP</name>
        <dbReference type="ChEBI" id="CHEBI:30616"/>
    </ligand>
</feature>
<gene>
    <name evidence="10" type="primary">LOC112291365</name>
    <name evidence="9" type="ORF">PHYPA_017973</name>
</gene>
<evidence type="ECO:0000256" key="7">
    <source>
        <dbReference type="SAM" id="MobiDB-lite"/>
    </source>
</evidence>
<dbReference type="InterPro" id="IPR056980">
    <property type="entry name" value="ARM_RUK"/>
</dbReference>
<dbReference type="EnsemblPlants" id="Pp3c14_3850V3.2">
    <property type="protein sequence ID" value="Pp3c14_3850V3.2"/>
    <property type="gene ID" value="Pp3c14_3850"/>
</dbReference>
<sequence>MNQYHIYEAIGRGKHSTVYKGRKKKTIEYYAIKSVEKSQKTKVLQEVRTLHSLDHNNVLKFYAWYETSAHLWLVLEYCVGGDLLTLLRQDTRLPEESIHDFARDLVQALQFLHSKGVIYCDLKPSNVLLDENGRLKLCDFGLARRLSDIAKSSVQELPQAKRGTPCYMAPELFQEGSVHSYGSDLWALGCVMYECYAGRPPFVSSSFTQLVNSIISDPMPPLWGNPSHEFEDLVSRLLVKDPVERIQWDELRNHSFWRTKCKVLPLPPQPAFENFLRLTSRSSSPEETPQLSGRSTPVEKKALDAKGSGIDRATMRERSQIQAKKVENKHAGQESKGAAPFKEKTEGRENGRKLIKGSAGHAQPKESDRKLNGGAPVVNLLRLSKIVKTNMLKETENDTYRQQSKANGASDDTDVTLENHDLELNFGEGAESDTTEEEDDSGSNAANPIDSAEEKDLQKVSSKTTHAQPAKVENTKANTGAEEHLPVTPSPSETNGRSENQLMTPAEIEGKQLDTMRQVAATPPNVGIPRKASQRGTEEPKKEPTPAPNPARPSVVLSQSLWHPSDLSVRPIMLNRRIEKVPESNFDSRMLPVERLTSSEFVKMESEQQDAFLNKIMTNIHGSSVNEKINTLKYLETLCTNIDAANVLINGPVMPLLVKLLRTIKLPALRVQLTSVMGLLIRHATLIEEELAGSGIVAVLTDTLRDKQDKVRRCAMATLGELLFYIATQNEGSPRAGGGHDNSAKDVKSSAWQIPGTTVALVASILRKGEDDVTQHYALKTIENIASQGGEWAQRFTNNEVIDNLCYTFRASAKPENLRATAGSCLVRLVRFQPTTIPVVLEKLTFKELVGGLARGSPREQQVNINLLNMALVGSSVISNMSKYLLALLEERSLVPSVVAMLEQGPEILRGKAFVCAALLCKINRRWLPSLCNAKLIPAVERLTKEKDLYVLQCMEALVQTVVSVVPSILESINTDIIQLASGRRTPGPGSSPARGTLRSSLPMFPVVLNLMNSPTFRNRMVDENVLERLASFLKRLETSSFQGQDEFQSTLLQIVEVLSQQSTTLLAHPDTFIARVLPSLAVLYEKNTDGDMRFLCLKVFFDILVVFLDDISSTNITGDHQSSTTASGALRREKLEVIVKQHFLPMYPILLQDEDPLPMYAQKLLVMLLDLKCIQVEDILQLKLISQFFEFLQSDLASINLHNVRLCLYLASSPKVDSKLLSDLRIVSHVGGLLDFVHAKGMQDFLDPVLSLCRYFLIRNVGDSLEFSSGNGTCATAVNAGDRTGSAIQDIGDMGQHAGIFLELCGSREPQVTEAAADCLALLLKVAPRSAAAPIFSTMGRFADLLETCAQSHAPTLCAKLQSQLLFAISASCKELREAHARNQPLRGRPSSSDLAALENAIARLRKSSTAQVAEAAASAAFELQRLP</sequence>
<dbReference type="GO" id="GO:0008017">
    <property type="term" value="F:microtubule binding"/>
    <property type="evidence" value="ECO:0007669"/>
    <property type="project" value="InterPro"/>
</dbReference>
<dbReference type="Pfam" id="PF24970">
    <property type="entry name" value="ARM_RUK"/>
    <property type="match status" value="1"/>
</dbReference>
<dbReference type="OMA" id="NWYETNN"/>
<dbReference type="EMBL" id="ABEU02000014">
    <property type="protein sequence ID" value="PNR40570.1"/>
    <property type="molecule type" value="Genomic_DNA"/>
</dbReference>
<dbReference type="InterPro" id="IPR056981">
    <property type="entry name" value="HEAT_ULK4_RUNKEL"/>
</dbReference>
<dbReference type="GO" id="GO:0004672">
    <property type="term" value="F:protein kinase activity"/>
    <property type="evidence" value="ECO:0007669"/>
    <property type="project" value="InterPro"/>
</dbReference>
<protein>
    <recommendedName>
        <fullName evidence="8">Protein kinase domain-containing protein</fullName>
    </recommendedName>
</protein>
<dbReference type="STRING" id="3218.A0A2K1JG92"/>
<keyword evidence="4 6" id="KW-0067">ATP-binding</keyword>
<feature type="region of interest" description="Disordered" evidence="7">
    <location>
        <begin position="394"/>
        <end position="499"/>
    </location>
</feature>